<protein>
    <submittedName>
        <fullName evidence="2">Uncharacterized protein</fullName>
    </submittedName>
</protein>
<feature type="compositionally biased region" description="Pro residues" evidence="1">
    <location>
        <begin position="1"/>
        <end position="11"/>
    </location>
</feature>
<sequence>MSTPPPRPLPLPMASRDTTSYPDTPTTSPPTSPKHQPSPFPPTTIPLPFPSPLAHHHHRLPIPTTWRCGTCHALHPVTTLLSPPASPPTTPAGNDDDAANPILSHCACAAPALQAVYDQFGALYLFWRDDPAVSDLRVPRMAEEARWRVRQAGGWGMGWIEGGWM</sequence>
<reference evidence="2" key="1">
    <citation type="journal article" date="2023" name="Mol. Phylogenet. Evol.">
        <title>Genome-scale phylogeny and comparative genomics of the fungal order Sordariales.</title>
        <authorList>
            <person name="Hensen N."/>
            <person name="Bonometti L."/>
            <person name="Westerberg I."/>
            <person name="Brannstrom I.O."/>
            <person name="Guillou S."/>
            <person name="Cros-Aarteil S."/>
            <person name="Calhoun S."/>
            <person name="Haridas S."/>
            <person name="Kuo A."/>
            <person name="Mondo S."/>
            <person name="Pangilinan J."/>
            <person name="Riley R."/>
            <person name="LaButti K."/>
            <person name="Andreopoulos B."/>
            <person name="Lipzen A."/>
            <person name="Chen C."/>
            <person name="Yan M."/>
            <person name="Daum C."/>
            <person name="Ng V."/>
            <person name="Clum A."/>
            <person name="Steindorff A."/>
            <person name="Ohm R.A."/>
            <person name="Martin F."/>
            <person name="Silar P."/>
            <person name="Natvig D.O."/>
            <person name="Lalanne C."/>
            <person name="Gautier V."/>
            <person name="Ament-Velasquez S.L."/>
            <person name="Kruys A."/>
            <person name="Hutchinson M.I."/>
            <person name="Powell A.J."/>
            <person name="Barry K."/>
            <person name="Miller A.N."/>
            <person name="Grigoriev I.V."/>
            <person name="Debuchy R."/>
            <person name="Gladieux P."/>
            <person name="Hiltunen Thoren M."/>
            <person name="Johannesson H."/>
        </authorList>
    </citation>
    <scope>NUCLEOTIDE SEQUENCE</scope>
    <source>
        <strain evidence="2">CBS 103.79</strain>
    </source>
</reference>
<dbReference type="Proteomes" id="UP001303889">
    <property type="component" value="Unassembled WGS sequence"/>
</dbReference>
<gene>
    <name evidence="2" type="ORF">C8A05DRAFT_45898</name>
</gene>
<proteinExistence type="predicted"/>
<name>A0AAN6MG47_9PEZI</name>
<organism evidence="2 3">
    <name type="scientific">Staphylotrichum tortipilum</name>
    <dbReference type="NCBI Taxonomy" id="2831512"/>
    <lineage>
        <taxon>Eukaryota</taxon>
        <taxon>Fungi</taxon>
        <taxon>Dikarya</taxon>
        <taxon>Ascomycota</taxon>
        <taxon>Pezizomycotina</taxon>
        <taxon>Sordariomycetes</taxon>
        <taxon>Sordariomycetidae</taxon>
        <taxon>Sordariales</taxon>
        <taxon>Chaetomiaceae</taxon>
        <taxon>Staphylotrichum</taxon>
    </lineage>
</organism>
<evidence type="ECO:0000256" key="1">
    <source>
        <dbReference type="SAM" id="MobiDB-lite"/>
    </source>
</evidence>
<reference evidence="2" key="2">
    <citation type="submission" date="2023-05" db="EMBL/GenBank/DDBJ databases">
        <authorList>
            <consortium name="Lawrence Berkeley National Laboratory"/>
            <person name="Steindorff A."/>
            <person name="Hensen N."/>
            <person name="Bonometti L."/>
            <person name="Westerberg I."/>
            <person name="Brannstrom I.O."/>
            <person name="Guillou S."/>
            <person name="Cros-Aarteil S."/>
            <person name="Calhoun S."/>
            <person name="Haridas S."/>
            <person name="Kuo A."/>
            <person name="Mondo S."/>
            <person name="Pangilinan J."/>
            <person name="Riley R."/>
            <person name="Labutti K."/>
            <person name="Andreopoulos B."/>
            <person name="Lipzen A."/>
            <person name="Chen C."/>
            <person name="Yanf M."/>
            <person name="Daum C."/>
            <person name="Ng V."/>
            <person name="Clum A."/>
            <person name="Ohm R."/>
            <person name="Martin F."/>
            <person name="Silar P."/>
            <person name="Natvig D."/>
            <person name="Lalanne C."/>
            <person name="Gautier V."/>
            <person name="Ament-Velasquez S.L."/>
            <person name="Kruys A."/>
            <person name="Hutchinson M.I."/>
            <person name="Powell A.J."/>
            <person name="Barry K."/>
            <person name="Miller A.N."/>
            <person name="Grigoriev I.V."/>
            <person name="Debuchy R."/>
            <person name="Gladieux P."/>
            <person name="Thoren M.H."/>
            <person name="Johannesson H."/>
        </authorList>
    </citation>
    <scope>NUCLEOTIDE SEQUENCE</scope>
    <source>
        <strain evidence="2">CBS 103.79</strain>
    </source>
</reference>
<accession>A0AAN6MG47</accession>
<keyword evidence="3" id="KW-1185">Reference proteome</keyword>
<comment type="caution">
    <text evidence="2">The sequence shown here is derived from an EMBL/GenBank/DDBJ whole genome shotgun (WGS) entry which is preliminary data.</text>
</comment>
<dbReference type="AlphaFoldDB" id="A0AAN6MG47"/>
<dbReference type="EMBL" id="MU855695">
    <property type="protein sequence ID" value="KAK3900211.1"/>
    <property type="molecule type" value="Genomic_DNA"/>
</dbReference>
<feature type="compositionally biased region" description="Pro residues" evidence="1">
    <location>
        <begin position="27"/>
        <end position="51"/>
    </location>
</feature>
<evidence type="ECO:0000313" key="3">
    <source>
        <dbReference type="Proteomes" id="UP001303889"/>
    </source>
</evidence>
<feature type="region of interest" description="Disordered" evidence="1">
    <location>
        <begin position="1"/>
        <end position="51"/>
    </location>
</feature>
<evidence type="ECO:0000313" key="2">
    <source>
        <dbReference type="EMBL" id="KAK3900211.1"/>
    </source>
</evidence>